<evidence type="ECO:0000313" key="2">
    <source>
        <dbReference type="Proteomes" id="UP000256964"/>
    </source>
</evidence>
<evidence type="ECO:0000313" key="1">
    <source>
        <dbReference type="EMBL" id="RDX39677.1"/>
    </source>
</evidence>
<proteinExistence type="predicted"/>
<organism evidence="1 2">
    <name type="scientific">Lentinus brumalis</name>
    <dbReference type="NCBI Taxonomy" id="2498619"/>
    <lineage>
        <taxon>Eukaryota</taxon>
        <taxon>Fungi</taxon>
        <taxon>Dikarya</taxon>
        <taxon>Basidiomycota</taxon>
        <taxon>Agaricomycotina</taxon>
        <taxon>Agaricomycetes</taxon>
        <taxon>Polyporales</taxon>
        <taxon>Polyporaceae</taxon>
        <taxon>Lentinus</taxon>
    </lineage>
</organism>
<gene>
    <name evidence="1" type="ORF">OH76DRAFT_624735</name>
</gene>
<accession>A0A371CHB8</accession>
<dbReference type="EMBL" id="KZ857682">
    <property type="protein sequence ID" value="RDX39677.1"/>
    <property type="molecule type" value="Genomic_DNA"/>
</dbReference>
<name>A0A371CHB8_9APHY</name>
<sequence>MRPRVHMDARDRTSYNTTKYGVSGRPVHGDWTALGRSIGSELHHRARGAERQDLRSKLSTVATGAKHPHESAYLIRDRVSGRPHLSLAHERDMRAAHAQGWEYSQDVRTVSKTVVMPRNGRDSGMRGDRIELTTWQVSSGCYPTVAHPVQDGRAVSIEYDGEVTHLPCSACTAVWSSDVWERRRGVCSRVRGKELRREKGRRYRQPGPSSHACVSLNVRARGARTAGHRCSAV</sequence>
<protein>
    <submittedName>
        <fullName evidence="1">Uncharacterized protein</fullName>
    </submittedName>
</protein>
<dbReference type="AlphaFoldDB" id="A0A371CHB8"/>
<dbReference type="Proteomes" id="UP000256964">
    <property type="component" value="Unassembled WGS sequence"/>
</dbReference>
<keyword evidence="2" id="KW-1185">Reference proteome</keyword>
<reference evidence="1 2" key="1">
    <citation type="journal article" date="2018" name="Biotechnol. Biofuels">
        <title>Integrative visual omics of the white-rot fungus Polyporus brumalis exposes the biotechnological potential of its oxidative enzymes for delignifying raw plant biomass.</title>
        <authorList>
            <person name="Miyauchi S."/>
            <person name="Rancon A."/>
            <person name="Drula E."/>
            <person name="Hage H."/>
            <person name="Chaduli D."/>
            <person name="Favel A."/>
            <person name="Grisel S."/>
            <person name="Henrissat B."/>
            <person name="Herpoel-Gimbert I."/>
            <person name="Ruiz-Duenas F.J."/>
            <person name="Chevret D."/>
            <person name="Hainaut M."/>
            <person name="Lin J."/>
            <person name="Wang M."/>
            <person name="Pangilinan J."/>
            <person name="Lipzen A."/>
            <person name="Lesage-Meessen L."/>
            <person name="Navarro D."/>
            <person name="Riley R."/>
            <person name="Grigoriev I.V."/>
            <person name="Zhou S."/>
            <person name="Raouche S."/>
            <person name="Rosso M.N."/>
        </authorList>
    </citation>
    <scope>NUCLEOTIDE SEQUENCE [LARGE SCALE GENOMIC DNA]</scope>
    <source>
        <strain evidence="1 2">BRFM 1820</strain>
    </source>
</reference>